<reference evidence="1 2" key="1">
    <citation type="submission" date="2008-07" db="EMBL/GenBank/DDBJ databases">
        <authorList>
            <person name="Tandeau de Marsac N."/>
            <person name="Ferriera S."/>
            <person name="Johnson J."/>
            <person name="Kravitz S."/>
            <person name="Beeson K."/>
            <person name="Sutton G."/>
            <person name="Rogers Y.-H."/>
            <person name="Friedman R."/>
            <person name="Frazier M."/>
            <person name="Venter J.C."/>
        </authorList>
    </citation>
    <scope>NUCLEOTIDE SEQUENCE [LARGE SCALE GENOMIC DNA]</scope>
    <source>
        <strain evidence="1 2">PCC 7420</strain>
    </source>
</reference>
<organism evidence="1 2">
    <name type="scientific">Coleofasciculus chthonoplastes PCC 7420</name>
    <dbReference type="NCBI Taxonomy" id="118168"/>
    <lineage>
        <taxon>Bacteria</taxon>
        <taxon>Bacillati</taxon>
        <taxon>Cyanobacteriota</taxon>
        <taxon>Cyanophyceae</taxon>
        <taxon>Coleofasciculales</taxon>
        <taxon>Coleofasciculaceae</taxon>
        <taxon>Coleofasciculus</taxon>
    </lineage>
</organism>
<gene>
    <name evidence="1" type="ORF">MC7420_3865</name>
</gene>
<dbReference type="AlphaFoldDB" id="B4VUK3"/>
<dbReference type="EMBL" id="DS989853">
    <property type="protein sequence ID" value="EDX74341.1"/>
    <property type="molecule type" value="Genomic_DNA"/>
</dbReference>
<evidence type="ECO:0000313" key="2">
    <source>
        <dbReference type="Proteomes" id="UP000003835"/>
    </source>
</evidence>
<evidence type="ECO:0000313" key="1">
    <source>
        <dbReference type="EMBL" id="EDX74341.1"/>
    </source>
</evidence>
<protein>
    <submittedName>
        <fullName evidence="1">Uncharacterized protein</fullName>
    </submittedName>
</protein>
<keyword evidence="2" id="KW-1185">Reference proteome</keyword>
<sequence length="40" mass="4438">MQKYQCSVETFPRTSCQVLGSWGSNVETCHGTSGSWGRKN</sequence>
<dbReference type="Proteomes" id="UP000003835">
    <property type="component" value="Unassembled WGS sequence"/>
</dbReference>
<name>B4VUK3_9CYAN</name>
<proteinExistence type="predicted"/>
<accession>B4VUK3</accession>
<dbReference type="HOGENOM" id="CLU_3287884_0_0_3"/>